<protein>
    <submittedName>
        <fullName evidence="1">Uncharacterized protein</fullName>
    </submittedName>
</protein>
<comment type="caution">
    <text evidence="1">The sequence shown here is derived from an EMBL/GenBank/DDBJ whole genome shotgun (WGS) entry which is preliminary data.</text>
</comment>
<reference evidence="1 2" key="1">
    <citation type="submission" date="2021-08" db="EMBL/GenBank/DDBJ databases">
        <title>Draft Genome Sequence of Phanerochaete sordida strain YK-624.</title>
        <authorList>
            <person name="Mori T."/>
            <person name="Dohra H."/>
            <person name="Suzuki T."/>
            <person name="Kawagishi H."/>
            <person name="Hirai H."/>
        </authorList>
    </citation>
    <scope>NUCLEOTIDE SEQUENCE [LARGE SCALE GENOMIC DNA]</scope>
    <source>
        <strain evidence="1 2">YK-624</strain>
    </source>
</reference>
<accession>A0A9P3GRM2</accession>
<organism evidence="1 2">
    <name type="scientific">Phanerochaete sordida</name>
    <dbReference type="NCBI Taxonomy" id="48140"/>
    <lineage>
        <taxon>Eukaryota</taxon>
        <taxon>Fungi</taxon>
        <taxon>Dikarya</taxon>
        <taxon>Basidiomycota</taxon>
        <taxon>Agaricomycotina</taxon>
        <taxon>Agaricomycetes</taxon>
        <taxon>Polyporales</taxon>
        <taxon>Phanerochaetaceae</taxon>
        <taxon>Phanerochaete</taxon>
    </lineage>
</organism>
<dbReference type="AlphaFoldDB" id="A0A9P3GRM2"/>
<proteinExistence type="predicted"/>
<sequence length="78" mass="8666">MDGGGHLQLHAVPCLVPPPVRTSCQRSAILPPRSREYACNLRSCKQLKIHVPRSSMIKCPFHMIAAQVDAWISGIFRS</sequence>
<name>A0A9P3GRM2_9APHY</name>
<evidence type="ECO:0000313" key="1">
    <source>
        <dbReference type="EMBL" id="GJE99089.1"/>
    </source>
</evidence>
<dbReference type="Proteomes" id="UP000703269">
    <property type="component" value="Unassembled WGS sequence"/>
</dbReference>
<keyword evidence="2" id="KW-1185">Reference proteome</keyword>
<gene>
    <name evidence="1" type="ORF">PsYK624_153320</name>
</gene>
<dbReference type="EMBL" id="BPQB01000100">
    <property type="protein sequence ID" value="GJE99089.1"/>
    <property type="molecule type" value="Genomic_DNA"/>
</dbReference>
<evidence type="ECO:0000313" key="2">
    <source>
        <dbReference type="Proteomes" id="UP000703269"/>
    </source>
</evidence>